<evidence type="ECO:0000313" key="2">
    <source>
        <dbReference type="Proteomes" id="UP000316095"/>
    </source>
</evidence>
<keyword evidence="2" id="KW-1185">Reference proteome</keyword>
<name>A0A5C5XMH7_9PLAN</name>
<accession>A0A5C5XMH7</accession>
<sequence length="128" mass="14438">MGQVKFAVRCAGCKGQAIALMRPFGVRGTYREATAEMVAVRITCLSCGNTQESATGVPFELWYKADVRGQLLWFNNEEHGQALLEYIEGSRERPEFPVSTWVEVLPRWMLSSKNRIVVAEKVRELLDG</sequence>
<comment type="caution">
    <text evidence="1">The sequence shown here is derived from an EMBL/GenBank/DDBJ whole genome shotgun (WGS) entry which is preliminary data.</text>
</comment>
<dbReference type="RefSeq" id="WP_146504744.1">
    <property type="nucleotide sequence ID" value="NZ_SJPG01000001.1"/>
</dbReference>
<organism evidence="1 2">
    <name type="scientific">Rubinisphaera italica</name>
    <dbReference type="NCBI Taxonomy" id="2527969"/>
    <lineage>
        <taxon>Bacteria</taxon>
        <taxon>Pseudomonadati</taxon>
        <taxon>Planctomycetota</taxon>
        <taxon>Planctomycetia</taxon>
        <taxon>Planctomycetales</taxon>
        <taxon>Planctomycetaceae</taxon>
        <taxon>Rubinisphaera</taxon>
    </lineage>
</organism>
<proteinExistence type="predicted"/>
<evidence type="ECO:0008006" key="3">
    <source>
        <dbReference type="Google" id="ProtNLM"/>
    </source>
</evidence>
<protein>
    <recommendedName>
        <fullName evidence="3">CpXC domain-containing protein</fullName>
    </recommendedName>
</protein>
<dbReference type="EMBL" id="SJPG01000001">
    <property type="protein sequence ID" value="TWT62942.1"/>
    <property type="molecule type" value="Genomic_DNA"/>
</dbReference>
<dbReference type="OrthoDB" id="707631at2"/>
<reference evidence="1 2" key="1">
    <citation type="submission" date="2019-02" db="EMBL/GenBank/DDBJ databases">
        <title>Deep-cultivation of Planctomycetes and their phenomic and genomic characterization uncovers novel biology.</title>
        <authorList>
            <person name="Wiegand S."/>
            <person name="Jogler M."/>
            <person name="Boedeker C."/>
            <person name="Pinto D."/>
            <person name="Vollmers J."/>
            <person name="Rivas-Marin E."/>
            <person name="Kohn T."/>
            <person name="Peeters S.H."/>
            <person name="Heuer A."/>
            <person name="Rast P."/>
            <person name="Oberbeckmann S."/>
            <person name="Bunk B."/>
            <person name="Jeske O."/>
            <person name="Meyerdierks A."/>
            <person name="Storesund J.E."/>
            <person name="Kallscheuer N."/>
            <person name="Luecker S."/>
            <person name="Lage O.M."/>
            <person name="Pohl T."/>
            <person name="Merkel B.J."/>
            <person name="Hornburger P."/>
            <person name="Mueller R.-W."/>
            <person name="Bruemmer F."/>
            <person name="Labrenz M."/>
            <person name="Spormann A.M."/>
            <person name="Op Den Camp H."/>
            <person name="Overmann J."/>
            <person name="Amann R."/>
            <person name="Jetten M.S.M."/>
            <person name="Mascher T."/>
            <person name="Medema M.H."/>
            <person name="Devos D.P."/>
            <person name="Kaster A.-K."/>
            <person name="Ovreas L."/>
            <person name="Rohde M."/>
            <person name="Galperin M.Y."/>
            <person name="Jogler C."/>
        </authorList>
    </citation>
    <scope>NUCLEOTIDE SEQUENCE [LARGE SCALE GENOMIC DNA]</scope>
    <source>
        <strain evidence="1 2">Pan54</strain>
    </source>
</reference>
<dbReference type="AlphaFoldDB" id="A0A5C5XMH7"/>
<dbReference type="Proteomes" id="UP000316095">
    <property type="component" value="Unassembled WGS sequence"/>
</dbReference>
<evidence type="ECO:0000313" key="1">
    <source>
        <dbReference type="EMBL" id="TWT62942.1"/>
    </source>
</evidence>
<gene>
    <name evidence="1" type="ORF">Pan54_36930</name>
</gene>